<dbReference type="PROSITE" id="PS50937">
    <property type="entry name" value="HTH_MERR_2"/>
    <property type="match status" value="1"/>
</dbReference>
<reference evidence="3 4" key="1">
    <citation type="submission" date="2021-01" db="EMBL/GenBank/DDBJ databases">
        <title>Whole genome shotgun sequence of Planotetraspora mira NBRC 15435.</title>
        <authorList>
            <person name="Komaki H."/>
            <person name="Tamura T."/>
        </authorList>
    </citation>
    <scope>NUCLEOTIDE SEQUENCE [LARGE SCALE GENOMIC DNA]</scope>
    <source>
        <strain evidence="3 4">NBRC 15435</strain>
    </source>
</reference>
<gene>
    <name evidence="3" type="ORF">Pmi06nite_39710</name>
</gene>
<proteinExistence type="predicted"/>
<dbReference type="Pfam" id="PF13411">
    <property type="entry name" value="MerR_1"/>
    <property type="match status" value="1"/>
</dbReference>
<dbReference type="Gene3D" id="1.10.1660.10">
    <property type="match status" value="1"/>
</dbReference>
<name>A0A8J3X831_9ACTN</name>
<dbReference type="PANTHER" id="PTHR30204:SF93">
    <property type="entry name" value="HTH MERR-TYPE DOMAIN-CONTAINING PROTEIN"/>
    <property type="match status" value="1"/>
</dbReference>
<keyword evidence="4" id="KW-1185">Reference proteome</keyword>
<comment type="caution">
    <text evidence="3">The sequence shown here is derived from an EMBL/GenBank/DDBJ whole genome shotgun (WGS) entry which is preliminary data.</text>
</comment>
<sequence>MRIGELSRRTGVSARSLRYYEQQGLIHAGRGANGYREYDEAVAVRAANIRDLLDAGLTVEDIRDALDKGCLERPLGTLPRCEGALRTATDRLAVLDGRIATLLEVRERLAKQVLRTRAALGQTVGS</sequence>
<dbReference type="InterPro" id="IPR009061">
    <property type="entry name" value="DNA-bd_dom_put_sf"/>
</dbReference>
<accession>A0A8J3X831</accession>
<dbReference type="GO" id="GO:0003700">
    <property type="term" value="F:DNA-binding transcription factor activity"/>
    <property type="evidence" value="ECO:0007669"/>
    <property type="project" value="InterPro"/>
</dbReference>
<organism evidence="3 4">
    <name type="scientific">Planotetraspora mira</name>
    <dbReference type="NCBI Taxonomy" id="58121"/>
    <lineage>
        <taxon>Bacteria</taxon>
        <taxon>Bacillati</taxon>
        <taxon>Actinomycetota</taxon>
        <taxon>Actinomycetes</taxon>
        <taxon>Streptosporangiales</taxon>
        <taxon>Streptosporangiaceae</taxon>
        <taxon>Planotetraspora</taxon>
    </lineage>
</organism>
<feature type="domain" description="HTH merR-type" evidence="2">
    <location>
        <begin position="1"/>
        <end position="68"/>
    </location>
</feature>
<dbReference type="EMBL" id="BOOO01000020">
    <property type="protein sequence ID" value="GII30529.1"/>
    <property type="molecule type" value="Genomic_DNA"/>
</dbReference>
<dbReference type="PRINTS" id="PR00040">
    <property type="entry name" value="HTHMERR"/>
</dbReference>
<evidence type="ECO:0000256" key="1">
    <source>
        <dbReference type="ARBA" id="ARBA00023125"/>
    </source>
</evidence>
<dbReference type="InterPro" id="IPR000551">
    <property type="entry name" value="MerR-type_HTH_dom"/>
</dbReference>
<dbReference type="GO" id="GO:0003677">
    <property type="term" value="F:DNA binding"/>
    <property type="evidence" value="ECO:0007669"/>
    <property type="project" value="UniProtKB-KW"/>
</dbReference>
<dbReference type="SUPFAM" id="SSF46955">
    <property type="entry name" value="Putative DNA-binding domain"/>
    <property type="match status" value="1"/>
</dbReference>
<keyword evidence="1" id="KW-0238">DNA-binding</keyword>
<evidence type="ECO:0000313" key="3">
    <source>
        <dbReference type="EMBL" id="GII30529.1"/>
    </source>
</evidence>
<protein>
    <submittedName>
        <fullName evidence="3">MerR family transcriptional regulator</fullName>
    </submittedName>
</protein>
<dbReference type="SMART" id="SM00422">
    <property type="entry name" value="HTH_MERR"/>
    <property type="match status" value="1"/>
</dbReference>
<evidence type="ECO:0000313" key="4">
    <source>
        <dbReference type="Proteomes" id="UP000650628"/>
    </source>
</evidence>
<dbReference type="InterPro" id="IPR047057">
    <property type="entry name" value="MerR_fam"/>
</dbReference>
<dbReference type="AlphaFoldDB" id="A0A8J3X831"/>
<dbReference type="PROSITE" id="PS00552">
    <property type="entry name" value="HTH_MERR_1"/>
    <property type="match status" value="1"/>
</dbReference>
<dbReference type="Proteomes" id="UP000650628">
    <property type="component" value="Unassembled WGS sequence"/>
</dbReference>
<evidence type="ECO:0000259" key="2">
    <source>
        <dbReference type="PROSITE" id="PS50937"/>
    </source>
</evidence>
<dbReference type="PANTHER" id="PTHR30204">
    <property type="entry name" value="REDOX-CYCLING DRUG-SENSING TRANSCRIPTIONAL ACTIVATOR SOXR"/>
    <property type="match status" value="1"/>
</dbReference>